<protein>
    <submittedName>
        <fullName evidence="1">Uncharacterized protein</fullName>
    </submittedName>
</protein>
<reference evidence="1 2" key="1">
    <citation type="submission" date="2021-06" db="EMBL/GenBank/DDBJ databases">
        <title>Caerostris extrusa draft genome.</title>
        <authorList>
            <person name="Kono N."/>
            <person name="Arakawa K."/>
        </authorList>
    </citation>
    <scope>NUCLEOTIDE SEQUENCE [LARGE SCALE GENOMIC DNA]</scope>
</reference>
<keyword evidence="2" id="KW-1185">Reference proteome</keyword>
<dbReference type="Proteomes" id="UP001054945">
    <property type="component" value="Unassembled WGS sequence"/>
</dbReference>
<name>A0AAV4RHN2_CAEEX</name>
<proteinExistence type="predicted"/>
<gene>
    <name evidence="1" type="ORF">CEXT_355541</name>
</gene>
<comment type="caution">
    <text evidence="1">The sequence shown here is derived from an EMBL/GenBank/DDBJ whole genome shotgun (WGS) entry which is preliminary data.</text>
</comment>
<evidence type="ECO:0000313" key="2">
    <source>
        <dbReference type="Proteomes" id="UP001054945"/>
    </source>
</evidence>
<accession>A0AAV4RHN2</accession>
<organism evidence="1 2">
    <name type="scientific">Caerostris extrusa</name>
    <name type="common">Bark spider</name>
    <name type="synonym">Caerostris bankana</name>
    <dbReference type="NCBI Taxonomy" id="172846"/>
    <lineage>
        <taxon>Eukaryota</taxon>
        <taxon>Metazoa</taxon>
        <taxon>Ecdysozoa</taxon>
        <taxon>Arthropoda</taxon>
        <taxon>Chelicerata</taxon>
        <taxon>Arachnida</taxon>
        <taxon>Araneae</taxon>
        <taxon>Araneomorphae</taxon>
        <taxon>Entelegynae</taxon>
        <taxon>Araneoidea</taxon>
        <taxon>Araneidae</taxon>
        <taxon>Caerostris</taxon>
    </lineage>
</organism>
<dbReference type="EMBL" id="BPLR01007903">
    <property type="protein sequence ID" value="GIY20534.1"/>
    <property type="molecule type" value="Genomic_DNA"/>
</dbReference>
<dbReference type="AlphaFoldDB" id="A0AAV4RHN2"/>
<sequence length="87" mass="9918">MHQSSRRAIAPKAGEEETGACQLFFYCRPDGYSSEPPFAPDPTIFAFKRFLNNNKNSETTPGSKRLDKVAFLIEFRELECLSWKIGK</sequence>
<evidence type="ECO:0000313" key="1">
    <source>
        <dbReference type="EMBL" id="GIY20534.1"/>
    </source>
</evidence>